<dbReference type="EC" id="5.4.99.27" evidence="4"/>
<accession>A0A2L0EX51</accession>
<name>A0A2L0EX51_SORCE</name>
<keyword evidence="2 4" id="KW-0819">tRNA processing</keyword>
<evidence type="ECO:0000256" key="4">
    <source>
        <dbReference type="HAMAP-Rule" id="MF_01082"/>
    </source>
</evidence>
<dbReference type="GO" id="GO:0005829">
    <property type="term" value="C:cytosol"/>
    <property type="evidence" value="ECO:0007669"/>
    <property type="project" value="TreeGrafter"/>
</dbReference>
<dbReference type="Gene3D" id="3.30.2350.20">
    <property type="entry name" value="TruD, catalytic domain"/>
    <property type="match status" value="1"/>
</dbReference>
<dbReference type="PANTHER" id="PTHR47811">
    <property type="entry name" value="TRNA PSEUDOURIDINE SYNTHASE D"/>
    <property type="match status" value="1"/>
</dbReference>
<evidence type="ECO:0000256" key="2">
    <source>
        <dbReference type="ARBA" id="ARBA00022694"/>
    </source>
</evidence>
<dbReference type="PANTHER" id="PTHR47811:SF1">
    <property type="entry name" value="TRNA PSEUDOURIDINE SYNTHASE D"/>
    <property type="match status" value="1"/>
</dbReference>
<dbReference type="InterPro" id="IPR050170">
    <property type="entry name" value="TruD_pseudoU_synthase"/>
</dbReference>
<dbReference type="GO" id="GO:0003723">
    <property type="term" value="F:RNA binding"/>
    <property type="evidence" value="ECO:0007669"/>
    <property type="project" value="InterPro"/>
</dbReference>
<dbReference type="SUPFAM" id="SSF55120">
    <property type="entry name" value="Pseudouridine synthase"/>
    <property type="match status" value="1"/>
</dbReference>
<feature type="active site" description="Nucleophile" evidence="4">
    <location>
        <position position="85"/>
    </location>
</feature>
<dbReference type="InterPro" id="IPR042214">
    <property type="entry name" value="TruD_catalytic"/>
</dbReference>
<dbReference type="InterPro" id="IPR020103">
    <property type="entry name" value="PsdUridine_synth_cat_dom_sf"/>
</dbReference>
<comment type="similarity">
    <text evidence="1 4">Belongs to the pseudouridine synthase TruD family.</text>
</comment>
<keyword evidence="3 4" id="KW-0413">Isomerase</keyword>
<dbReference type="OrthoDB" id="1550679at2"/>
<feature type="domain" description="TRUD" evidence="6">
    <location>
        <begin position="164"/>
        <end position="317"/>
    </location>
</feature>
<dbReference type="Pfam" id="PF01142">
    <property type="entry name" value="TruD"/>
    <property type="match status" value="2"/>
</dbReference>
<evidence type="ECO:0000256" key="3">
    <source>
        <dbReference type="ARBA" id="ARBA00023235"/>
    </source>
</evidence>
<comment type="function">
    <text evidence="4">Responsible for synthesis of pseudouridine from uracil-13 in transfer RNAs.</text>
</comment>
<sequence>MGTTAPPVADPAAAGSPGDLPAAVLRTSPADFVVDEIPAYAPSGRGEHVFVTFRKTGRTTPDAVRAIALALGADPGGAGFAGMKDRHAVTTQTASFQLPIARDPEPLLAKAELPGIEILAVARHDNKLKPGHLVGNRFRIALRGIDPAALPLAERRLAEIGRAGVPNAFGPQRFGRNGDNPERALAWIAGRERGPRDKREQRLLFSALQSRWFNEVLARREADGSWSAVLPGDLAKKRDSGGLFLVPLEGPELDDAAARAQAGAISATGPMFGRKMRWPEGAPGALEREILAAAIGDPRKLDAFAHAGEGTRRPLRLEVDDLAVSAAGEEPGAARAGQAAAGHGIVVSFVLPKGGYATTVLGRAFRLVDASAPQPSASREGAASAPAPEPEEDAVADGQPGAEP</sequence>
<evidence type="ECO:0000256" key="1">
    <source>
        <dbReference type="ARBA" id="ARBA00007953"/>
    </source>
</evidence>
<dbReference type="AlphaFoldDB" id="A0A2L0EX51"/>
<evidence type="ECO:0000259" key="6">
    <source>
        <dbReference type="PROSITE" id="PS50984"/>
    </source>
</evidence>
<organism evidence="7 8">
    <name type="scientific">Sorangium cellulosum</name>
    <name type="common">Polyangium cellulosum</name>
    <dbReference type="NCBI Taxonomy" id="56"/>
    <lineage>
        <taxon>Bacteria</taxon>
        <taxon>Pseudomonadati</taxon>
        <taxon>Myxococcota</taxon>
        <taxon>Polyangia</taxon>
        <taxon>Polyangiales</taxon>
        <taxon>Polyangiaceae</taxon>
        <taxon>Sorangium</taxon>
    </lineage>
</organism>
<feature type="compositionally biased region" description="Low complexity" evidence="5">
    <location>
        <begin position="375"/>
        <end position="386"/>
    </location>
</feature>
<dbReference type="HAMAP" id="MF_01082">
    <property type="entry name" value="TruD"/>
    <property type="match status" value="1"/>
</dbReference>
<dbReference type="GO" id="GO:0160150">
    <property type="term" value="F:tRNA pseudouridine(13) synthase activity"/>
    <property type="evidence" value="ECO:0007669"/>
    <property type="project" value="UniProtKB-EC"/>
</dbReference>
<gene>
    <name evidence="4" type="primary">truD</name>
    <name evidence="7" type="ORF">SOCE26_053360</name>
</gene>
<proteinExistence type="inferred from homology"/>
<evidence type="ECO:0000313" key="7">
    <source>
        <dbReference type="EMBL" id="AUX43880.1"/>
    </source>
</evidence>
<feature type="region of interest" description="Disordered" evidence="5">
    <location>
        <begin position="370"/>
        <end position="404"/>
    </location>
</feature>
<dbReference type="PROSITE" id="PS50984">
    <property type="entry name" value="TRUD"/>
    <property type="match status" value="1"/>
</dbReference>
<evidence type="ECO:0000313" key="8">
    <source>
        <dbReference type="Proteomes" id="UP000238348"/>
    </source>
</evidence>
<dbReference type="Proteomes" id="UP000238348">
    <property type="component" value="Chromosome"/>
</dbReference>
<dbReference type="EMBL" id="CP012673">
    <property type="protein sequence ID" value="AUX43880.1"/>
    <property type="molecule type" value="Genomic_DNA"/>
</dbReference>
<protein>
    <recommendedName>
        <fullName evidence="4">tRNA pseudouridine synthase D</fullName>
        <ecNumber evidence="4">5.4.99.27</ecNumber>
    </recommendedName>
    <alternativeName>
        <fullName evidence="4">tRNA pseudouridine(13) synthase</fullName>
    </alternativeName>
    <alternativeName>
        <fullName evidence="4">tRNA pseudouridylate synthase D</fullName>
    </alternativeName>
    <alternativeName>
        <fullName evidence="4">tRNA-uridine isomerase D</fullName>
    </alternativeName>
</protein>
<comment type="catalytic activity">
    <reaction evidence="4">
        <text>uridine(13) in tRNA = pseudouridine(13) in tRNA</text>
        <dbReference type="Rhea" id="RHEA:42540"/>
        <dbReference type="Rhea" id="RHEA-COMP:10105"/>
        <dbReference type="Rhea" id="RHEA-COMP:10106"/>
        <dbReference type="ChEBI" id="CHEBI:65314"/>
        <dbReference type="ChEBI" id="CHEBI:65315"/>
        <dbReference type="EC" id="5.4.99.27"/>
    </reaction>
</comment>
<dbReference type="InterPro" id="IPR001656">
    <property type="entry name" value="PsdUridine_synth_TruD"/>
</dbReference>
<dbReference type="Gene3D" id="3.30.2340.10">
    <property type="entry name" value="TruD, insertion domain"/>
    <property type="match status" value="1"/>
</dbReference>
<reference evidence="7 8" key="1">
    <citation type="submission" date="2015-09" db="EMBL/GenBank/DDBJ databases">
        <title>Sorangium comparison.</title>
        <authorList>
            <person name="Zaburannyi N."/>
            <person name="Bunk B."/>
            <person name="Overmann J."/>
            <person name="Mueller R."/>
        </authorList>
    </citation>
    <scope>NUCLEOTIDE SEQUENCE [LARGE SCALE GENOMIC DNA]</scope>
    <source>
        <strain evidence="7 8">So ce26</strain>
    </source>
</reference>
<dbReference type="GO" id="GO:0031119">
    <property type="term" value="P:tRNA pseudouridine synthesis"/>
    <property type="evidence" value="ECO:0007669"/>
    <property type="project" value="UniProtKB-UniRule"/>
</dbReference>
<dbReference type="InterPro" id="IPR011760">
    <property type="entry name" value="PsdUridine_synth_TruD_insert"/>
</dbReference>
<evidence type="ECO:0000256" key="5">
    <source>
        <dbReference type="SAM" id="MobiDB-lite"/>
    </source>
</evidence>
<dbReference type="RefSeq" id="WP_104982493.1">
    <property type="nucleotide sequence ID" value="NZ_CP012673.1"/>
</dbReference>
<dbReference type="InterPro" id="IPR043165">
    <property type="entry name" value="TruD_insert_sf"/>
</dbReference>